<feature type="region of interest" description="Disordered" evidence="2">
    <location>
        <begin position="24"/>
        <end position="48"/>
    </location>
</feature>
<dbReference type="Proteomes" id="UP000078576">
    <property type="component" value="Unassembled WGS sequence"/>
</dbReference>
<proteinExistence type="predicted"/>
<reference evidence="5" key="1">
    <citation type="submission" date="2014-12" db="EMBL/GenBank/DDBJ databases">
        <title>Genome Sequence of Valsa Canker Pathogens Uncovers a Specific Adaption of Colonization on Woody Bark.</title>
        <authorList>
            <person name="Yin Z."/>
            <person name="Liu H."/>
            <person name="Gao X."/>
            <person name="Li Z."/>
            <person name="Song N."/>
            <person name="Ke X."/>
            <person name="Dai Q."/>
            <person name="Wu Y."/>
            <person name="Sun Y."/>
            <person name="Xu J.-R."/>
            <person name="Kang Z.K."/>
            <person name="Wang L."/>
            <person name="Huang L."/>
        </authorList>
    </citation>
    <scope>NUCLEOTIDE SEQUENCE [LARGE SCALE GENOMIC DNA]</scope>
    <source>
        <strain evidence="5">SXYL134</strain>
    </source>
</reference>
<evidence type="ECO:0000313" key="5">
    <source>
        <dbReference type="Proteomes" id="UP000078576"/>
    </source>
</evidence>
<evidence type="ECO:0000256" key="2">
    <source>
        <dbReference type="SAM" id="MobiDB-lite"/>
    </source>
</evidence>
<feature type="active site" description="Proton acceptor" evidence="1">
    <location>
        <position position="213"/>
    </location>
</feature>
<dbReference type="GO" id="GO:0006508">
    <property type="term" value="P:proteolysis"/>
    <property type="evidence" value="ECO:0007669"/>
    <property type="project" value="InterPro"/>
</dbReference>
<dbReference type="STRING" id="694573.A0A194V6Z6"/>
<evidence type="ECO:0000313" key="4">
    <source>
        <dbReference type="EMBL" id="KUI59700.1"/>
    </source>
</evidence>
<dbReference type="PANTHER" id="PTHR37536:SF3">
    <property type="entry name" value="PUTATIVE (AFU_ORTHOLOGUE AFUA_3G02970)-RELATED"/>
    <property type="match status" value="1"/>
</dbReference>
<feature type="compositionally biased region" description="Basic and acidic residues" evidence="2">
    <location>
        <begin position="24"/>
        <end position="40"/>
    </location>
</feature>
<accession>A0A194V6Z6</accession>
<gene>
    <name evidence="4" type="ORF">VP1G_06955</name>
</gene>
<feature type="signal peptide" evidence="3">
    <location>
        <begin position="1"/>
        <end position="18"/>
    </location>
</feature>
<name>A0A194V6Z6_CYTMA</name>
<dbReference type="InterPro" id="IPR000250">
    <property type="entry name" value="Peptidase_G1"/>
</dbReference>
<dbReference type="AlphaFoldDB" id="A0A194V6Z6"/>
<dbReference type="PRINTS" id="PR00977">
    <property type="entry name" value="SCYTLDPTASE"/>
</dbReference>
<dbReference type="InterPro" id="IPR013320">
    <property type="entry name" value="ConA-like_dom_sf"/>
</dbReference>
<dbReference type="GO" id="GO:0070007">
    <property type="term" value="F:glutamic-type endopeptidase activity"/>
    <property type="evidence" value="ECO:0007669"/>
    <property type="project" value="InterPro"/>
</dbReference>
<dbReference type="SUPFAM" id="SSF49899">
    <property type="entry name" value="Concanavalin A-like lectins/glucanases"/>
    <property type="match status" value="1"/>
</dbReference>
<dbReference type="Pfam" id="PF01828">
    <property type="entry name" value="Peptidase_A4"/>
    <property type="match status" value="1"/>
</dbReference>
<feature type="chain" id="PRO_5008266223" evidence="3">
    <location>
        <begin position="19"/>
        <end position="281"/>
    </location>
</feature>
<evidence type="ECO:0000256" key="1">
    <source>
        <dbReference type="PIRSR" id="PIRSR600250-50"/>
    </source>
</evidence>
<keyword evidence="5" id="KW-1185">Reference proteome</keyword>
<sequence length="281" mass="29875">MKYSTIFTTLLCVEAALGARWTEKRRQSREARQLSRRSSDTFRATHPKIPTAGPVVEGLNDESIVNKTNVEYSSNWAGAVLIGTGYTSVTGTVVVPTLTESSSSSTTSAGSAWVGIDGDTCDTAILQTGFDWEVSSSSVTYDAWYEWYPDYAYDFSGITISAGDSIKMTVTATSKTSGSAVIENLTTGVTKTETFTGVTDGSLCEYNAEWIVEDFEECTTSSSCSLVPFADFGTVTFTSASAVKSGTTVGVTGATIIDIEQNGKVLTSCSDTSSTVTCTYE</sequence>
<dbReference type="InterPro" id="IPR038656">
    <property type="entry name" value="Peptidase_G1_sf"/>
</dbReference>
<protein>
    <submittedName>
        <fullName evidence="4">Aspergillopepsin-2</fullName>
    </submittedName>
</protein>
<dbReference type="EMBL" id="KN714735">
    <property type="protein sequence ID" value="KUI59700.1"/>
    <property type="molecule type" value="Genomic_DNA"/>
</dbReference>
<keyword evidence="3" id="KW-0732">Signal</keyword>
<dbReference type="CDD" id="cd13426">
    <property type="entry name" value="Peptidase_G1"/>
    <property type="match status" value="1"/>
</dbReference>
<dbReference type="PANTHER" id="PTHR37536">
    <property type="entry name" value="PUTATIVE (AFU_ORTHOLOGUE AFUA_3G02970)-RELATED"/>
    <property type="match status" value="1"/>
</dbReference>
<dbReference type="Gene3D" id="2.60.120.700">
    <property type="entry name" value="Peptidase G1"/>
    <property type="match status" value="1"/>
</dbReference>
<evidence type="ECO:0000256" key="3">
    <source>
        <dbReference type="SAM" id="SignalP"/>
    </source>
</evidence>
<dbReference type="OrthoDB" id="2862635at2759"/>
<organism evidence="4 5">
    <name type="scientific">Cytospora mali</name>
    <name type="common">Apple Valsa canker fungus</name>
    <name type="synonym">Valsa mali</name>
    <dbReference type="NCBI Taxonomy" id="578113"/>
    <lineage>
        <taxon>Eukaryota</taxon>
        <taxon>Fungi</taxon>
        <taxon>Dikarya</taxon>
        <taxon>Ascomycota</taxon>
        <taxon>Pezizomycotina</taxon>
        <taxon>Sordariomycetes</taxon>
        <taxon>Sordariomycetidae</taxon>
        <taxon>Diaporthales</taxon>
        <taxon>Cytosporaceae</taxon>
        <taxon>Cytospora</taxon>
    </lineage>
</organism>